<gene>
    <name evidence="13" type="ORF">LF1_47630</name>
</gene>
<keyword evidence="4 13" id="KW-0347">Helicase</keyword>
<dbReference type="InterPro" id="IPR017170">
    <property type="entry name" value="Lhr-like"/>
</dbReference>
<keyword evidence="1" id="KW-0547">Nucleotide-binding</keyword>
<dbReference type="GO" id="GO:0016887">
    <property type="term" value="F:ATP hydrolysis activity"/>
    <property type="evidence" value="ECO:0007669"/>
    <property type="project" value="TreeGrafter"/>
</dbReference>
<dbReference type="PROSITE" id="PS51192">
    <property type="entry name" value="HELICASE_ATP_BIND_1"/>
    <property type="match status" value="1"/>
</dbReference>
<sequence>MLARTRGAMPTRLNNLETLCGVGLNPGGFSYAFKQSPSRTKRATCTAMPNVTSPSKTVDAFFASIGWKPFRFQRSAWRAYLDGHSGLIHSATGTGKTLAVWMGPILKWLHENPDQSKWNPKRPPAARVLWITPLRALAGDTENSLRAPLDHLGLPWRLESRTGDSKASAKARQLKRLPTVLITTPESLSLMLTHERLHEQLGGIESVIVDEWHELMGTKRGIQTELALTRLRKLSPQLRTWGVSATLGNLDEARQSLMGSHPVGEVRLIEGVKKKRLKLQSVIPEKMDRFPWTGHIGTKMVPQVAELLDSVTSALVFTNTRSQTEIWYQQLLKQRPQWAGKIALHHGSLDTSVRRWVENGLRDGSLRAVVCTSSLDLGVDFTAVDLVMQIGSPKGAARLLQRAGRSGHQPGAESRMAFVPTNAIELIELAAAQDAIQKGHLEARPTLDKPLDVLAQHVVTIAIGGGFRWQELLDEVRTAWAYRSLSDSEWQWVLDFVVHGGSSLTAYPDFHRVELIDDVYQVTQRRTMTAHRMNIGTIMSDASMRVKYLKGGTLGTAEESFISKLNPDDKFLFAGRLVSLVLVKDNIAYVRKAKGSPDSVPRWMGGRMPLSSELSAELRLKLEQASEGKLVGREMKSLSELFEIQRRWSALPRSDEVLIERIKARGGYQMFIFPFEGRLVHEGLAALLAFRISRLHKTTFTMACNDHGFVLQSPIQIDIRDAIAKGVFEPDNLEPDIFSSMNATEMAKRQFRQIARVAGLIQPGFPGQRKSSSHLQASSNLFFDVFCQYDPGNLLLEQSRREVMELQLEKSRMQDALQRIQQSTIIITEPKKVTPLSFPLLVDKLRERVSSETLADRVRRMQEQLEKAADSPARF</sequence>
<dbReference type="AlphaFoldDB" id="A0A5B1CPL7"/>
<evidence type="ECO:0000256" key="8">
    <source>
        <dbReference type="ARBA" id="ARBA00023235"/>
    </source>
</evidence>
<dbReference type="SMART" id="SM00487">
    <property type="entry name" value="DEXDc"/>
    <property type="match status" value="1"/>
</dbReference>
<name>A0A5B1CPL7_9BACT</name>
<dbReference type="Pfam" id="PF19306">
    <property type="entry name" value="WHD_Lhr"/>
    <property type="match status" value="1"/>
</dbReference>
<dbReference type="GO" id="GO:0003677">
    <property type="term" value="F:DNA binding"/>
    <property type="evidence" value="ECO:0007669"/>
    <property type="project" value="UniProtKB-KW"/>
</dbReference>
<keyword evidence="5" id="KW-0067">ATP-binding</keyword>
<dbReference type="InterPro" id="IPR013701">
    <property type="entry name" value="Lhr-like_DEAD/DEAH_assoc"/>
</dbReference>
<evidence type="ECO:0000256" key="9">
    <source>
        <dbReference type="ARBA" id="ARBA00093467"/>
    </source>
</evidence>
<dbReference type="PANTHER" id="PTHR47962:SF3">
    <property type="entry name" value="LARGE ATP-DEPENDENT HELICASE-RELATED PROTEIN"/>
    <property type="match status" value="1"/>
</dbReference>
<dbReference type="SUPFAM" id="SSF52540">
    <property type="entry name" value="P-loop containing nucleoside triphosphate hydrolases"/>
    <property type="match status" value="1"/>
</dbReference>
<dbReference type="Proteomes" id="UP000322699">
    <property type="component" value="Unassembled WGS sequence"/>
</dbReference>
<dbReference type="PIRSF" id="PIRSF037307">
    <property type="entry name" value="Lhr-like_helic_prd"/>
    <property type="match status" value="1"/>
</dbReference>
<dbReference type="PROSITE" id="PS51194">
    <property type="entry name" value="HELICASE_CTER"/>
    <property type="match status" value="1"/>
</dbReference>
<dbReference type="EMBL" id="VRLW01000001">
    <property type="protein sequence ID" value="KAA1262201.1"/>
    <property type="molecule type" value="Genomic_DNA"/>
</dbReference>
<keyword evidence="6" id="KW-0238">DNA-binding</keyword>
<dbReference type="InterPro" id="IPR014001">
    <property type="entry name" value="Helicase_ATP-bd"/>
</dbReference>
<accession>A0A5B1CPL7</accession>
<dbReference type="GO" id="GO:0004386">
    <property type="term" value="F:helicase activity"/>
    <property type="evidence" value="ECO:0007669"/>
    <property type="project" value="UniProtKB-KW"/>
</dbReference>
<dbReference type="CDD" id="cd18796">
    <property type="entry name" value="SF2_C_LHR"/>
    <property type="match status" value="1"/>
</dbReference>
<dbReference type="Pfam" id="PF00270">
    <property type="entry name" value="DEAD"/>
    <property type="match status" value="1"/>
</dbReference>
<protein>
    <submittedName>
        <fullName evidence="13">Putative ATP-dependent helicase Lhr</fullName>
    </submittedName>
</protein>
<comment type="similarity">
    <text evidence="9">Belongs to the Lhr helicase family. Lhr-Core subfamily.</text>
</comment>
<proteinExistence type="inferred from homology"/>
<feature type="domain" description="Helicase ATP-binding" evidence="11">
    <location>
        <begin position="77"/>
        <end position="265"/>
    </location>
</feature>
<evidence type="ECO:0000259" key="12">
    <source>
        <dbReference type="PROSITE" id="PS51194"/>
    </source>
</evidence>
<dbReference type="Gene3D" id="3.40.50.300">
    <property type="entry name" value="P-loop containing nucleotide triphosphate hydrolases"/>
    <property type="match status" value="2"/>
</dbReference>
<evidence type="ECO:0000256" key="2">
    <source>
        <dbReference type="ARBA" id="ARBA00022763"/>
    </source>
</evidence>
<evidence type="ECO:0000313" key="13">
    <source>
        <dbReference type="EMBL" id="KAA1262201.1"/>
    </source>
</evidence>
<dbReference type="CDD" id="cd17922">
    <property type="entry name" value="DEXHc_LHR-like"/>
    <property type="match status" value="1"/>
</dbReference>
<evidence type="ECO:0000256" key="3">
    <source>
        <dbReference type="ARBA" id="ARBA00022801"/>
    </source>
</evidence>
<dbReference type="InterPro" id="IPR027417">
    <property type="entry name" value="P-loop_NTPase"/>
</dbReference>
<dbReference type="SMART" id="SM00490">
    <property type="entry name" value="HELICc"/>
    <property type="match status" value="1"/>
</dbReference>
<dbReference type="InterPro" id="IPR026362">
    <property type="entry name" value="DEXH_lig_assoc"/>
</dbReference>
<organism evidence="13 14">
    <name type="scientific">Rubripirellula obstinata</name>
    <dbReference type="NCBI Taxonomy" id="406547"/>
    <lineage>
        <taxon>Bacteria</taxon>
        <taxon>Pseudomonadati</taxon>
        <taxon>Planctomycetota</taxon>
        <taxon>Planctomycetia</taxon>
        <taxon>Pirellulales</taxon>
        <taxon>Pirellulaceae</taxon>
        <taxon>Rubripirellula</taxon>
    </lineage>
</organism>
<dbReference type="NCBIfam" id="TIGR04121">
    <property type="entry name" value="DEXH_lig_assoc"/>
    <property type="match status" value="1"/>
</dbReference>
<dbReference type="InterPro" id="IPR011545">
    <property type="entry name" value="DEAD/DEAH_box_helicase_dom"/>
</dbReference>
<evidence type="ECO:0000256" key="5">
    <source>
        <dbReference type="ARBA" id="ARBA00022840"/>
    </source>
</evidence>
<dbReference type="PANTHER" id="PTHR47962">
    <property type="entry name" value="ATP-DEPENDENT HELICASE LHR-RELATED-RELATED"/>
    <property type="match status" value="1"/>
</dbReference>
<evidence type="ECO:0000256" key="10">
    <source>
        <dbReference type="SAM" id="Coils"/>
    </source>
</evidence>
<keyword evidence="3" id="KW-0378">Hydrolase</keyword>
<dbReference type="InterPro" id="IPR001650">
    <property type="entry name" value="Helicase_C-like"/>
</dbReference>
<dbReference type="Pfam" id="PF08494">
    <property type="entry name" value="DEAD_assoc"/>
    <property type="match status" value="1"/>
</dbReference>
<evidence type="ECO:0000256" key="7">
    <source>
        <dbReference type="ARBA" id="ARBA00023204"/>
    </source>
</evidence>
<dbReference type="InterPro" id="IPR045628">
    <property type="entry name" value="Lhr_WH_dom"/>
</dbReference>
<comment type="caution">
    <text evidence="13">The sequence shown here is derived from an EMBL/GenBank/DDBJ whole genome shotgun (WGS) entry which is preliminary data.</text>
</comment>
<evidence type="ECO:0000256" key="1">
    <source>
        <dbReference type="ARBA" id="ARBA00022741"/>
    </source>
</evidence>
<evidence type="ECO:0000256" key="4">
    <source>
        <dbReference type="ARBA" id="ARBA00022806"/>
    </source>
</evidence>
<evidence type="ECO:0000313" key="14">
    <source>
        <dbReference type="Proteomes" id="UP000322699"/>
    </source>
</evidence>
<dbReference type="InterPro" id="IPR052511">
    <property type="entry name" value="ATP-dep_Helicase"/>
</dbReference>
<keyword evidence="7" id="KW-0234">DNA repair</keyword>
<dbReference type="GO" id="GO:0006281">
    <property type="term" value="P:DNA repair"/>
    <property type="evidence" value="ECO:0007669"/>
    <property type="project" value="UniProtKB-KW"/>
</dbReference>
<dbReference type="Pfam" id="PF00271">
    <property type="entry name" value="Helicase_C"/>
    <property type="match status" value="1"/>
</dbReference>
<evidence type="ECO:0000259" key="11">
    <source>
        <dbReference type="PROSITE" id="PS51192"/>
    </source>
</evidence>
<feature type="coiled-coil region" evidence="10">
    <location>
        <begin position="796"/>
        <end position="823"/>
    </location>
</feature>
<keyword evidence="2" id="KW-0227">DNA damage</keyword>
<keyword evidence="8" id="KW-0413">Isomerase</keyword>
<reference evidence="13 14" key="1">
    <citation type="submission" date="2019-08" db="EMBL/GenBank/DDBJ databases">
        <title>Deep-cultivation of Planctomycetes and their phenomic and genomic characterization uncovers novel biology.</title>
        <authorList>
            <person name="Wiegand S."/>
            <person name="Jogler M."/>
            <person name="Boedeker C."/>
            <person name="Pinto D."/>
            <person name="Vollmers J."/>
            <person name="Rivas-Marin E."/>
            <person name="Kohn T."/>
            <person name="Peeters S.H."/>
            <person name="Heuer A."/>
            <person name="Rast P."/>
            <person name="Oberbeckmann S."/>
            <person name="Bunk B."/>
            <person name="Jeske O."/>
            <person name="Meyerdierks A."/>
            <person name="Storesund J.E."/>
            <person name="Kallscheuer N."/>
            <person name="Luecker S."/>
            <person name="Lage O.M."/>
            <person name="Pohl T."/>
            <person name="Merkel B.J."/>
            <person name="Hornburger P."/>
            <person name="Mueller R.-W."/>
            <person name="Bruemmer F."/>
            <person name="Labrenz M."/>
            <person name="Spormann A.M."/>
            <person name="Op Den Camp H."/>
            <person name="Overmann J."/>
            <person name="Amann R."/>
            <person name="Jetten M.S.M."/>
            <person name="Mascher T."/>
            <person name="Medema M.H."/>
            <person name="Devos D.P."/>
            <person name="Kaster A.-K."/>
            <person name="Ovreas L."/>
            <person name="Rohde M."/>
            <person name="Galperin M.Y."/>
            <person name="Jogler C."/>
        </authorList>
    </citation>
    <scope>NUCLEOTIDE SEQUENCE [LARGE SCALE GENOMIC DNA]</scope>
    <source>
        <strain evidence="13 14">LF1</strain>
    </source>
</reference>
<keyword evidence="14" id="KW-1185">Reference proteome</keyword>
<keyword evidence="10" id="KW-0175">Coiled coil</keyword>
<evidence type="ECO:0000256" key="6">
    <source>
        <dbReference type="ARBA" id="ARBA00023125"/>
    </source>
</evidence>
<dbReference type="GO" id="GO:0005524">
    <property type="term" value="F:ATP binding"/>
    <property type="evidence" value="ECO:0007669"/>
    <property type="project" value="UniProtKB-KW"/>
</dbReference>
<feature type="domain" description="Helicase C-terminal" evidence="12">
    <location>
        <begin position="303"/>
        <end position="452"/>
    </location>
</feature>